<dbReference type="EMBL" id="KE162497">
    <property type="protein sequence ID" value="EPQ08603.1"/>
    <property type="molecule type" value="Genomic_DNA"/>
</dbReference>
<feature type="signal peptide" evidence="3">
    <location>
        <begin position="1"/>
        <end position="32"/>
    </location>
</feature>
<dbReference type="GO" id="GO:0030335">
    <property type="term" value="P:positive regulation of cell migration"/>
    <property type="evidence" value="ECO:0007669"/>
    <property type="project" value="TreeGrafter"/>
</dbReference>
<dbReference type="GO" id="GO:0071526">
    <property type="term" value="P:semaphorin-plexin signaling pathway"/>
    <property type="evidence" value="ECO:0007669"/>
    <property type="project" value="TreeGrafter"/>
</dbReference>
<evidence type="ECO:0000313" key="6">
    <source>
        <dbReference type="Proteomes" id="UP000052978"/>
    </source>
</evidence>
<keyword evidence="3" id="KW-0732">Signal</keyword>
<organism evidence="5 6">
    <name type="scientific">Myotis brandtii</name>
    <name type="common">Brandt's bat</name>
    <dbReference type="NCBI Taxonomy" id="109478"/>
    <lineage>
        <taxon>Eukaryota</taxon>
        <taxon>Metazoa</taxon>
        <taxon>Chordata</taxon>
        <taxon>Craniata</taxon>
        <taxon>Vertebrata</taxon>
        <taxon>Euteleostomi</taxon>
        <taxon>Mammalia</taxon>
        <taxon>Eutheria</taxon>
        <taxon>Laurasiatheria</taxon>
        <taxon>Chiroptera</taxon>
        <taxon>Yangochiroptera</taxon>
        <taxon>Vespertilionidae</taxon>
        <taxon>Myotis</taxon>
    </lineage>
</organism>
<dbReference type="GO" id="GO:0045499">
    <property type="term" value="F:chemorepellent activity"/>
    <property type="evidence" value="ECO:0007669"/>
    <property type="project" value="TreeGrafter"/>
</dbReference>
<dbReference type="SUPFAM" id="SSF101912">
    <property type="entry name" value="Sema domain"/>
    <property type="match status" value="1"/>
</dbReference>
<dbReference type="GO" id="GO:0030215">
    <property type="term" value="F:semaphorin receptor binding"/>
    <property type="evidence" value="ECO:0007669"/>
    <property type="project" value="InterPro"/>
</dbReference>
<dbReference type="PANTHER" id="PTHR11036">
    <property type="entry name" value="SEMAPHORIN"/>
    <property type="match status" value="1"/>
</dbReference>
<sequence length="278" mass="30712">MAFPALGLDPWSLIGLFLFQLLLLLLPTTTTGGGGQEPIPRVRYYAGDGRRVLSLFHQKNLQDFDTLLLSADGGTLYVGAREAILALNIQDPGVPRLKNMIPWPASDKKKSDCAFKKKSNETQCFNFIRVLVSFNATHLYACGTLAFSPACTFIELQNSYLLPILEDKVVEGKGQSPFDPAHKHTAVLVDGMLYSGTMNNFLGSEPILMRALGSLPVLKTDTFLRWLQSDASFVAAIPSTQVVYFFFEETASEFDFFDKLRTSRVARVCKVGLGGRRG</sequence>
<keyword evidence="1" id="KW-0325">Glycoprotein</keyword>
<comment type="caution">
    <text evidence="2">Lacks conserved residue(s) required for the propagation of feature annotation.</text>
</comment>
<name>S7PDN2_MYOBR</name>
<dbReference type="InterPro" id="IPR027231">
    <property type="entry name" value="Semaphorin"/>
</dbReference>
<dbReference type="InterPro" id="IPR036352">
    <property type="entry name" value="Semap_dom_sf"/>
</dbReference>
<protein>
    <submittedName>
        <fullName evidence="5">Semaphorin-4A</fullName>
    </submittedName>
</protein>
<accession>S7PDN2</accession>
<dbReference type="AlphaFoldDB" id="S7PDN2"/>
<evidence type="ECO:0000256" key="2">
    <source>
        <dbReference type="PROSITE-ProRule" id="PRU00352"/>
    </source>
</evidence>
<evidence type="ECO:0000313" key="5">
    <source>
        <dbReference type="EMBL" id="EPQ08603.1"/>
    </source>
</evidence>
<feature type="domain" description="Sema" evidence="4">
    <location>
        <begin position="36"/>
        <end position="278"/>
    </location>
</feature>
<dbReference type="GO" id="GO:0005886">
    <property type="term" value="C:plasma membrane"/>
    <property type="evidence" value="ECO:0007669"/>
    <property type="project" value="TreeGrafter"/>
</dbReference>
<gene>
    <name evidence="5" type="ORF">D623_10031982</name>
</gene>
<feature type="chain" id="PRO_5004555191" evidence="3">
    <location>
        <begin position="33"/>
        <end position="278"/>
    </location>
</feature>
<dbReference type="InterPro" id="IPR001627">
    <property type="entry name" value="Semap_dom"/>
</dbReference>
<keyword evidence="6" id="KW-1185">Reference proteome</keyword>
<reference evidence="5 6" key="1">
    <citation type="journal article" date="2013" name="Nat. Commun.">
        <title>Genome analysis reveals insights into physiology and longevity of the Brandt's bat Myotis brandtii.</title>
        <authorList>
            <person name="Seim I."/>
            <person name="Fang X."/>
            <person name="Xiong Z."/>
            <person name="Lobanov A.V."/>
            <person name="Huang Z."/>
            <person name="Ma S."/>
            <person name="Feng Y."/>
            <person name="Turanov A.A."/>
            <person name="Zhu Y."/>
            <person name="Lenz T.L."/>
            <person name="Gerashchenko M.V."/>
            <person name="Fan D."/>
            <person name="Hee Yim S."/>
            <person name="Yao X."/>
            <person name="Jordan D."/>
            <person name="Xiong Y."/>
            <person name="Ma Y."/>
            <person name="Lyapunov A.N."/>
            <person name="Chen G."/>
            <person name="Kulakova O.I."/>
            <person name="Sun Y."/>
            <person name="Lee S.G."/>
            <person name="Bronson R.T."/>
            <person name="Moskalev A.A."/>
            <person name="Sunyaev S.R."/>
            <person name="Zhang G."/>
            <person name="Krogh A."/>
            <person name="Wang J."/>
            <person name="Gladyshev V.N."/>
        </authorList>
    </citation>
    <scope>NUCLEOTIDE SEQUENCE [LARGE SCALE GENOMIC DNA]</scope>
</reference>
<evidence type="ECO:0000256" key="3">
    <source>
        <dbReference type="SAM" id="SignalP"/>
    </source>
</evidence>
<dbReference type="PROSITE" id="PS51004">
    <property type="entry name" value="SEMA"/>
    <property type="match status" value="1"/>
</dbReference>
<dbReference type="GO" id="GO:0001755">
    <property type="term" value="P:neural crest cell migration"/>
    <property type="evidence" value="ECO:0007669"/>
    <property type="project" value="TreeGrafter"/>
</dbReference>
<dbReference type="Proteomes" id="UP000052978">
    <property type="component" value="Unassembled WGS sequence"/>
</dbReference>
<dbReference type="PANTHER" id="PTHR11036:SF15">
    <property type="entry name" value="SEMAPHORIN-4A"/>
    <property type="match status" value="1"/>
</dbReference>
<dbReference type="GO" id="GO:0007411">
    <property type="term" value="P:axon guidance"/>
    <property type="evidence" value="ECO:0007669"/>
    <property type="project" value="TreeGrafter"/>
</dbReference>
<dbReference type="Gene3D" id="2.130.10.10">
    <property type="entry name" value="YVTN repeat-like/Quinoprotein amine dehydrogenase"/>
    <property type="match status" value="1"/>
</dbReference>
<dbReference type="SMART" id="SM00630">
    <property type="entry name" value="Sema"/>
    <property type="match status" value="1"/>
</dbReference>
<evidence type="ECO:0000256" key="1">
    <source>
        <dbReference type="ARBA" id="ARBA00023180"/>
    </source>
</evidence>
<dbReference type="InterPro" id="IPR015943">
    <property type="entry name" value="WD40/YVTN_repeat-like_dom_sf"/>
</dbReference>
<proteinExistence type="predicted"/>
<evidence type="ECO:0000259" key="4">
    <source>
        <dbReference type="PROSITE" id="PS51004"/>
    </source>
</evidence>